<organism evidence="4">
    <name type="scientific">uncultured Nocardioidaceae bacterium</name>
    <dbReference type="NCBI Taxonomy" id="253824"/>
    <lineage>
        <taxon>Bacteria</taxon>
        <taxon>Bacillati</taxon>
        <taxon>Actinomycetota</taxon>
        <taxon>Actinomycetes</taxon>
        <taxon>Propionibacteriales</taxon>
        <taxon>Nocardioidaceae</taxon>
        <taxon>environmental samples</taxon>
    </lineage>
</organism>
<dbReference type="InterPro" id="IPR032466">
    <property type="entry name" value="Metal_Hydrolase"/>
</dbReference>
<evidence type="ECO:0000313" key="4">
    <source>
        <dbReference type="EMBL" id="CAA9354281.1"/>
    </source>
</evidence>
<evidence type="ECO:0000256" key="1">
    <source>
        <dbReference type="ARBA" id="ARBA00023239"/>
    </source>
</evidence>
<reference evidence="4" key="1">
    <citation type="submission" date="2020-02" db="EMBL/GenBank/DDBJ databases">
        <authorList>
            <person name="Meier V. D."/>
        </authorList>
    </citation>
    <scope>NUCLEOTIDE SEQUENCE</scope>
    <source>
        <strain evidence="4">AVDCRST_MAG36</strain>
    </source>
</reference>
<dbReference type="Pfam" id="PF04909">
    <property type="entry name" value="Amidohydro_2"/>
    <property type="match status" value="1"/>
</dbReference>
<name>A0A6J4MB01_9ACTN</name>
<dbReference type="GO" id="GO:0016831">
    <property type="term" value="F:carboxy-lyase activity"/>
    <property type="evidence" value="ECO:0007669"/>
    <property type="project" value="InterPro"/>
</dbReference>
<dbReference type="AlphaFoldDB" id="A0A6J4MB01"/>
<sequence>MPGAPDHPVVLPVHQVVRRRRQERAAHGPAAHRRPHVRAAVVEGVEGVADADDADGPPADLHDAPPVAPQLRHGPDAMPHASLLRDQRVLRFPGAAPSAKHDGDSRRGRATVPGGARMTDQLAATPPAGPAASSSYALVDCDVHPITRGGLSDLRPFLSTAAQHRLGIDGRHGLATSGHREAVSIPRNLLYVNPAGVLRGDAHAPDGSAPGADPRFTAEHHLDAHGIDRAVLIGGEVLGLGAMPDPDAAAAIASAYNDWMAATWLDADTRYRGTVVVGAQDPALAAQEIRRAGSDPRFVAVLLPLTNLLMGQRHHYPVYEAAAELGLPVVVHPNSGEGIFRTSPSLAGAPPTYYVEWHTGLSQVFQANLISLVCHGVFERFPALKVVITEGGLGWVPDVMWRLDKNVKGLRDEVPWVRRLPSEYVLDHVRFTSQPLPEPRRRAHLHALCDMVRADRTLLFSSDYPHWDFDSPRHALTSLPAAIRQRVRVDNAVETFGTRL</sequence>
<evidence type="ECO:0000256" key="2">
    <source>
        <dbReference type="SAM" id="MobiDB-lite"/>
    </source>
</evidence>
<accession>A0A6J4MB01</accession>
<gene>
    <name evidence="4" type="ORF">AVDCRST_MAG36-2188</name>
</gene>
<protein>
    <recommendedName>
        <fullName evidence="3">Amidohydrolase-related domain-containing protein</fullName>
    </recommendedName>
</protein>
<dbReference type="SUPFAM" id="SSF51556">
    <property type="entry name" value="Metallo-dependent hydrolases"/>
    <property type="match status" value="1"/>
</dbReference>
<dbReference type="GO" id="GO:0019748">
    <property type="term" value="P:secondary metabolic process"/>
    <property type="evidence" value="ECO:0007669"/>
    <property type="project" value="TreeGrafter"/>
</dbReference>
<dbReference type="InterPro" id="IPR032465">
    <property type="entry name" value="ACMSD"/>
</dbReference>
<dbReference type="EMBL" id="CADCUH010000148">
    <property type="protein sequence ID" value="CAA9354281.1"/>
    <property type="molecule type" value="Genomic_DNA"/>
</dbReference>
<dbReference type="InterPro" id="IPR006680">
    <property type="entry name" value="Amidohydro-rel"/>
</dbReference>
<evidence type="ECO:0000259" key="3">
    <source>
        <dbReference type="Pfam" id="PF04909"/>
    </source>
</evidence>
<keyword evidence="1" id="KW-0456">Lyase</keyword>
<feature type="region of interest" description="Disordered" evidence="2">
    <location>
        <begin position="94"/>
        <end position="113"/>
    </location>
</feature>
<proteinExistence type="predicted"/>
<dbReference type="GO" id="GO:0005737">
    <property type="term" value="C:cytoplasm"/>
    <property type="evidence" value="ECO:0007669"/>
    <property type="project" value="TreeGrafter"/>
</dbReference>
<feature type="domain" description="Amidohydrolase-related" evidence="3">
    <location>
        <begin position="139"/>
        <end position="497"/>
    </location>
</feature>
<dbReference type="GO" id="GO:0016787">
    <property type="term" value="F:hydrolase activity"/>
    <property type="evidence" value="ECO:0007669"/>
    <property type="project" value="InterPro"/>
</dbReference>
<dbReference type="Gene3D" id="3.20.20.140">
    <property type="entry name" value="Metal-dependent hydrolases"/>
    <property type="match status" value="1"/>
</dbReference>
<dbReference type="PANTHER" id="PTHR21240">
    <property type="entry name" value="2-AMINO-3-CARBOXYLMUCONATE-6-SEMIALDEHYDE DECARBOXYLASE"/>
    <property type="match status" value="1"/>
</dbReference>
<dbReference type="PANTHER" id="PTHR21240:SF28">
    <property type="entry name" value="ISO-OROTATE DECARBOXYLASE (EUROFUNG)"/>
    <property type="match status" value="1"/>
</dbReference>